<dbReference type="InterPro" id="IPR011051">
    <property type="entry name" value="RmlC_Cupin_sf"/>
</dbReference>
<evidence type="ECO:0000313" key="2">
    <source>
        <dbReference type="EMBL" id="CAA9538232.1"/>
    </source>
</evidence>
<dbReference type="SUPFAM" id="SSF51182">
    <property type="entry name" value="RmlC-like cupins"/>
    <property type="match status" value="1"/>
</dbReference>
<name>A0A6J4U1M0_9ACTN</name>
<dbReference type="InterPro" id="IPR014710">
    <property type="entry name" value="RmlC-like_jellyroll"/>
</dbReference>
<dbReference type="Gene3D" id="2.60.120.10">
    <property type="entry name" value="Jelly Rolls"/>
    <property type="match status" value="1"/>
</dbReference>
<protein>
    <recommendedName>
        <fullName evidence="1">Cupin type-2 domain-containing protein</fullName>
    </recommendedName>
</protein>
<proteinExistence type="predicted"/>
<reference evidence="2" key="1">
    <citation type="submission" date="2020-02" db="EMBL/GenBank/DDBJ databases">
        <authorList>
            <person name="Meier V. D."/>
        </authorList>
    </citation>
    <scope>NUCLEOTIDE SEQUENCE</scope>
    <source>
        <strain evidence="2">AVDCRST_MAG79</strain>
    </source>
</reference>
<dbReference type="PANTHER" id="PTHR36440">
    <property type="entry name" value="PUTATIVE (AFU_ORTHOLOGUE AFUA_8G07350)-RELATED"/>
    <property type="match status" value="1"/>
</dbReference>
<dbReference type="EMBL" id="CADCWC010000241">
    <property type="protein sequence ID" value="CAA9538232.1"/>
    <property type="molecule type" value="Genomic_DNA"/>
</dbReference>
<dbReference type="InterPro" id="IPR013096">
    <property type="entry name" value="Cupin_2"/>
</dbReference>
<feature type="domain" description="Cupin type-2" evidence="1">
    <location>
        <begin position="51"/>
        <end position="117"/>
    </location>
</feature>
<accession>A0A6J4U1M0</accession>
<dbReference type="AlphaFoldDB" id="A0A6J4U1M0"/>
<gene>
    <name evidence="2" type="ORF">AVDCRST_MAG79-1596</name>
</gene>
<dbReference type="InterPro" id="IPR053146">
    <property type="entry name" value="QDO-like"/>
</dbReference>
<dbReference type="PANTHER" id="PTHR36440:SF1">
    <property type="entry name" value="PUTATIVE (AFU_ORTHOLOGUE AFUA_8G07350)-RELATED"/>
    <property type="match status" value="1"/>
</dbReference>
<sequence>MTIIERARPTAGRMFHRPAGTGRMYWGPGDLYTFLVTGEESGGASFAMEALVPPGGGPPPHTHSREDETFYVLEGACDFRLGDDTVTAGVGDFIHVPRGRVHCFHNAGTEPARLILTFTPAGIEKFFEETLRRAYDRTLDPPEDPAAVAARYAVAAPRYGLDFTVA</sequence>
<organism evidence="2">
    <name type="scientific">uncultured Thermoleophilia bacterium</name>
    <dbReference type="NCBI Taxonomy" id="1497501"/>
    <lineage>
        <taxon>Bacteria</taxon>
        <taxon>Bacillati</taxon>
        <taxon>Actinomycetota</taxon>
        <taxon>Thermoleophilia</taxon>
        <taxon>environmental samples</taxon>
    </lineage>
</organism>
<dbReference type="Pfam" id="PF07883">
    <property type="entry name" value="Cupin_2"/>
    <property type="match status" value="1"/>
</dbReference>
<evidence type="ECO:0000259" key="1">
    <source>
        <dbReference type="Pfam" id="PF07883"/>
    </source>
</evidence>